<name>A0A4U0UUB1_9PEZI</name>
<comment type="caution">
    <text evidence="1">The sequence shown here is derived from an EMBL/GenBank/DDBJ whole genome shotgun (WGS) entry which is preliminary data.</text>
</comment>
<gene>
    <name evidence="1" type="ORF">B0A49_14047</name>
</gene>
<keyword evidence="2" id="KW-1185">Reference proteome</keyword>
<accession>A0A4U0UUB1</accession>
<protein>
    <submittedName>
        <fullName evidence="1">Uncharacterized protein</fullName>
    </submittedName>
</protein>
<sequence>MQFGMAEFRSMVHGLVAETRRMLMEDLLFGKRGEDVPAVPWHTLRDNPVDNRPGWSFLQDQRSQLPVNGQMWLFDRVGQDEATQARFIRPGTGMVPDRKGIEGYMSQIVEYREKLLVLMHITGGQPARSPEILSVRHSNTAKGEHRNTFIEDGMVVFATRYHKGYALSGDVKIIHRYLPREVGELVVWYLWLVLPFQQDIEALAWQKKAMSAHMWPADPSGKKWTSERMRRAMKRESVVGLGQELTIQAYREVAIGISRKYMRGSTTFRMDEEDEDGDWNEDEGAAIADEQAGHTSHIAGMIYARGVMEQSGVVASKRQRFRASSITWHRFLGFASSREQAVAGRGAKRTAAPFEVETEEARVDRWKKLRTTDVEEQLSRLYGEGAKLIQID</sequence>
<dbReference type="STRING" id="331657.A0A4U0UUB1"/>
<evidence type="ECO:0000313" key="2">
    <source>
        <dbReference type="Proteomes" id="UP000308768"/>
    </source>
</evidence>
<evidence type="ECO:0000313" key="1">
    <source>
        <dbReference type="EMBL" id="TKA39473.1"/>
    </source>
</evidence>
<organism evidence="1 2">
    <name type="scientific">Cryomyces minteri</name>
    <dbReference type="NCBI Taxonomy" id="331657"/>
    <lineage>
        <taxon>Eukaryota</taxon>
        <taxon>Fungi</taxon>
        <taxon>Dikarya</taxon>
        <taxon>Ascomycota</taxon>
        <taxon>Pezizomycotina</taxon>
        <taxon>Dothideomycetes</taxon>
        <taxon>Dothideomycetes incertae sedis</taxon>
        <taxon>Cryomyces</taxon>
    </lineage>
</organism>
<dbReference type="OrthoDB" id="2608216at2759"/>
<dbReference type="EMBL" id="NAJN01003441">
    <property type="protein sequence ID" value="TKA39473.1"/>
    <property type="molecule type" value="Genomic_DNA"/>
</dbReference>
<dbReference type="Proteomes" id="UP000308768">
    <property type="component" value="Unassembled WGS sequence"/>
</dbReference>
<dbReference type="AlphaFoldDB" id="A0A4U0UUB1"/>
<reference evidence="1 2" key="1">
    <citation type="submission" date="2017-03" db="EMBL/GenBank/DDBJ databases">
        <title>Genomes of endolithic fungi from Antarctica.</title>
        <authorList>
            <person name="Coleine C."/>
            <person name="Masonjones S."/>
            <person name="Stajich J.E."/>
        </authorList>
    </citation>
    <scope>NUCLEOTIDE SEQUENCE [LARGE SCALE GENOMIC DNA]</scope>
    <source>
        <strain evidence="1 2">CCFEE 5187</strain>
    </source>
</reference>
<proteinExistence type="predicted"/>